<dbReference type="EMBL" id="HACA01001394">
    <property type="protein sequence ID" value="CDW18755.1"/>
    <property type="molecule type" value="Transcribed_RNA"/>
</dbReference>
<protein>
    <submittedName>
        <fullName evidence="1">6phosphofructo2kinase/fructose-2, 6-biphosphatase-like [Danio rerio]</fullName>
    </submittedName>
</protein>
<dbReference type="AlphaFoldDB" id="A0A0K2SYY0"/>
<evidence type="ECO:0000313" key="1">
    <source>
        <dbReference type="EMBL" id="CDW18755.1"/>
    </source>
</evidence>
<organism evidence="1">
    <name type="scientific">Lepeophtheirus salmonis</name>
    <name type="common">Salmon louse</name>
    <name type="synonym">Caligus salmonis</name>
    <dbReference type="NCBI Taxonomy" id="72036"/>
    <lineage>
        <taxon>Eukaryota</taxon>
        <taxon>Metazoa</taxon>
        <taxon>Ecdysozoa</taxon>
        <taxon>Arthropoda</taxon>
        <taxon>Crustacea</taxon>
        <taxon>Multicrustacea</taxon>
        <taxon>Hexanauplia</taxon>
        <taxon>Copepoda</taxon>
        <taxon>Siphonostomatoida</taxon>
        <taxon>Caligidae</taxon>
        <taxon>Lepeophtheirus</taxon>
    </lineage>
</organism>
<sequence>MTYKMIKYIQVDETPLVWLRGNSNKFPNVSKLGSRYLATTGQAKSVFRKLAIL</sequence>
<keyword evidence="1" id="KW-0808">Transferase</keyword>
<accession>A0A0K2SYY0</accession>
<dbReference type="GO" id="GO:0016301">
    <property type="term" value="F:kinase activity"/>
    <property type="evidence" value="ECO:0007669"/>
    <property type="project" value="UniProtKB-KW"/>
</dbReference>
<reference evidence="1" key="1">
    <citation type="submission" date="2014-05" db="EMBL/GenBank/DDBJ databases">
        <authorList>
            <person name="Chronopoulou M."/>
        </authorList>
    </citation>
    <scope>NUCLEOTIDE SEQUENCE</scope>
    <source>
        <tissue evidence="1">Whole organism</tissue>
    </source>
</reference>
<name>A0A0K2SYY0_LEPSM</name>
<keyword evidence="1" id="KW-0418">Kinase</keyword>
<proteinExistence type="predicted"/>